<dbReference type="GO" id="GO:0005509">
    <property type="term" value="F:calcium ion binding"/>
    <property type="evidence" value="ECO:0007669"/>
    <property type="project" value="InterPro"/>
</dbReference>
<dbReference type="InterPro" id="IPR028974">
    <property type="entry name" value="TSP_type-3_rpt"/>
</dbReference>
<accession>A0A1M6LQW9</accession>
<proteinExistence type="predicted"/>
<keyword evidence="3" id="KW-0732">Signal</keyword>
<comment type="subcellular location">
    <subcellularLocation>
        <location evidence="1">Secreted</location>
    </subcellularLocation>
</comment>
<dbReference type="STRING" id="1121302.SAMN02745163_02462"/>
<dbReference type="Pfam" id="PF23981">
    <property type="entry name" value="DUF7305"/>
    <property type="match status" value="1"/>
</dbReference>
<dbReference type="RefSeq" id="WP_072987905.1">
    <property type="nucleotide sequence ID" value="NZ_FQZB01000010.1"/>
</dbReference>
<evidence type="ECO:0000256" key="3">
    <source>
        <dbReference type="ARBA" id="ARBA00022729"/>
    </source>
</evidence>
<dbReference type="PANTHER" id="PTHR47763:SF1">
    <property type="entry name" value="DUF659 DOMAIN-CONTAINING PROTEIN"/>
    <property type="match status" value="1"/>
</dbReference>
<dbReference type="Gene3D" id="4.10.1080.10">
    <property type="entry name" value="TSP type-3 repeat"/>
    <property type="match status" value="1"/>
</dbReference>
<reference evidence="6 7" key="1">
    <citation type="submission" date="2016-11" db="EMBL/GenBank/DDBJ databases">
        <authorList>
            <person name="Jaros S."/>
            <person name="Januszkiewicz K."/>
            <person name="Wedrychowicz H."/>
        </authorList>
    </citation>
    <scope>NUCLEOTIDE SEQUENCE [LARGE SCALE GENOMIC DNA]</scope>
    <source>
        <strain evidence="6 7">DSM 21758</strain>
    </source>
</reference>
<organism evidence="6 7">
    <name type="scientific">Clostridium cavendishii DSM 21758</name>
    <dbReference type="NCBI Taxonomy" id="1121302"/>
    <lineage>
        <taxon>Bacteria</taxon>
        <taxon>Bacillati</taxon>
        <taxon>Bacillota</taxon>
        <taxon>Clostridia</taxon>
        <taxon>Eubacteriales</taxon>
        <taxon>Clostridiaceae</taxon>
        <taxon>Clostridium</taxon>
    </lineage>
</organism>
<keyword evidence="2" id="KW-0964">Secreted</keyword>
<sequence>MKIRLNKKYIAYLLVIVLFIQLLPARMVLANEKTKVGNWSEYTLLSTSDSTLEISTSEMQMKGDIHSNGIFKFSGSKLNINGKCETKDKIDASGSIINIDNKIEGTENIKVPDLSGGIKQKISNNADVIDGNKQLNNKTIKVDKPIIVHGEMQISGSSLNIKSYIMADKDINIKATSLNQDVSEKLVICSTNGNININTTKANFNGIIYAPKGTVTINSSNFNLNGRIIADKIIYRGSLLNVTSNNDDLSLIGGNINLEDEDNDGLPDIYENDILISAMLQNGVQLHHPLANEDYDKDGLTNLEEYKLGTNPGSADTDEDGISDYDEVNKYHTNPKLYDTDGDGMGDGTEIKNGLNPLVKDSDGNGVIDSEEILTQKLIDSKYNGLDISKSLVTPQLTIKGKGDFSKEITIKDVSENKKFTNIHSMVGHPFEIEHKDSLKFDSAELTFKIGDNVLKSHKIKNLKLAYYDTEKNKIEILESKVDEENNTVSSVVNHFSYYFVIDEEDYYYDIDVLNSNSKIETGKADVVFVIDTTGSMSNAISNVKNNINAVVEELKKKKVDIRLGLVGFKDITTDGLYSTKDYGWFTNVDDFKNSVSDLYADGGGDWEESSVDGLDVARNKNFRESVSKYIILITDAGYKEGTANDPSITMDKEIKLLKENNISVSVITSSSAKKYYEKLYTETNGIIADIYDVFASILHPLIEKMSSLSNDGAWIRLSNGSIVHLAKDPELGDYSVDTDKDGVPDLIELNRQEEIYYGGSGNKSYKCWTFNSNPAVKDTDGDSLDDSKDINPTKYDICISEKNNNNITFNNGDKWIMFGHDIYSFRSDIAKITRGIKSEDDYETFTHSDMYKNLQKLLENRKTSWSKEEAAIIATFDINGVRDYLTVQNKAIVNDVFKILTGKNPHYYKHEWFNGWVDKGETPIEESWIDFFTGDVKTDAEGTLTIYYSIDLNKVLKDVAFAGIIIGASYLAAGEIALLAEGIEAFGAWNALTMYSNGGSTLLQNNINYLKNIEDAIPTSEILYFRGTTVGYKGSSGLQRVRITPVSTDPVVSTVFATEANNYGNGVLYIATKTDLEGIVIEEGNVISVLEKEVGINLLPEEFAKKASINLTPEQSRSILRSMGIDLPSIISDKTQLSYVLHNTPRLSNEQLIEYYKKVLELVGD</sequence>
<dbReference type="Gene3D" id="3.40.50.410">
    <property type="entry name" value="von Willebrand factor, type A domain"/>
    <property type="match status" value="1"/>
</dbReference>
<dbReference type="PANTHER" id="PTHR47763">
    <property type="entry name" value="ALPHA-PROTEIN KINASE VWKA"/>
    <property type="match status" value="1"/>
</dbReference>
<dbReference type="Pfam" id="PF25106">
    <property type="entry name" value="VWA_4"/>
    <property type="match status" value="1"/>
</dbReference>
<dbReference type="OrthoDB" id="6372180at2"/>
<dbReference type="InterPro" id="IPR036465">
    <property type="entry name" value="vWFA_dom_sf"/>
</dbReference>
<dbReference type="EMBL" id="FQZB01000010">
    <property type="protein sequence ID" value="SHJ73597.1"/>
    <property type="molecule type" value="Genomic_DNA"/>
</dbReference>
<evidence type="ECO:0000256" key="4">
    <source>
        <dbReference type="ARBA" id="ARBA00022837"/>
    </source>
</evidence>
<dbReference type="AlphaFoldDB" id="A0A1M6LQW9"/>
<dbReference type="SUPFAM" id="SSF103647">
    <property type="entry name" value="TSP type-3 repeat"/>
    <property type="match status" value="1"/>
</dbReference>
<evidence type="ECO:0000313" key="6">
    <source>
        <dbReference type="EMBL" id="SHJ73597.1"/>
    </source>
</evidence>
<dbReference type="InterPro" id="IPR055729">
    <property type="entry name" value="DUF7305"/>
</dbReference>
<dbReference type="InterPro" id="IPR056861">
    <property type="entry name" value="HMCN1-like_VWA"/>
</dbReference>
<dbReference type="InterPro" id="IPR052969">
    <property type="entry name" value="Thr-specific_kinase-like"/>
</dbReference>
<feature type="domain" description="VWFA" evidence="5">
    <location>
        <begin position="526"/>
        <end position="706"/>
    </location>
</feature>
<protein>
    <submittedName>
        <fullName evidence="6">von Willebrand factor type A domain-containing protein</fullName>
    </submittedName>
</protein>
<dbReference type="GO" id="GO:0005737">
    <property type="term" value="C:cytoplasm"/>
    <property type="evidence" value="ECO:0007669"/>
    <property type="project" value="TreeGrafter"/>
</dbReference>
<evidence type="ECO:0000256" key="2">
    <source>
        <dbReference type="ARBA" id="ARBA00022525"/>
    </source>
</evidence>
<name>A0A1M6LQW9_9CLOT</name>
<dbReference type="GO" id="GO:0004674">
    <property type="term" value="F:protein serine/threonine kinase activity"/>
    <property type="evidence" value="ECO:0007669"/>
    <property type="project" value="TreeGrafter"/>
</dbReference>
<evidence type="ECO:0000256" key="1">
    <source>
        <dbReference type="ARBA" id="ARBA00004613"/>
    </source>
</evidence>
<dbReference type="Proteomes" id="UP000184310">
    <property type="component" value="Unassembled WGS sequence"/>
</dbReference>
<gene>
    <name evidence="6" type="ORF">SAMN02745163_02462</name>
</gene>
<evidence type="ECO:0000259" key="5">
    <source>
        <dbReference type="PROSITE" id="PS50234"/>
    </source>
</evidence>
<keyword evidence="7" id="KW-1185">Reference proteome</keyword>
<evidence type="ECO:0000313" key="7">
    <source>
        <dbReference type="Proteomes" id="UP000184310"/>
    </source>
</evidence>
<dbReference type="PROSITE" id="PS50234">
    <property type="entry name" value="VWFA"/>
    <property type="match status" value="1"/>
</dbReference>
<dbReference type="InterPro" id="IPR059100">
    <property type="entry name" value="TSP3_bac"/>
</dbReference>
<dbReference type="SUPFAM" id="SSF53300">
    <property type="entry name" value="vWA-like"/>
    <property type="match status" value="1"/>
</dbReference>
<dbReference type="Pfam" id="PF18884">
    <property type="entry name" value="TSP3_bac"/>
    <property type="match status" value="2"/>
</dbReference>
<dbReference type="SMART" id="SM00327">
    <property type="entry name" value="VWA"/>
    <property type="match status" value="1"/>
</dbReference>
<dbReference type="CDD" id="cd00198">
    <property type="entry name" value="vWFA"/>
    <property type="match status" value="1"/>
</dbReference>
<keyword evidence="4" id="KW-0106">Calcium</keyword>
<dbReference type="InterPro" id="IPR002035">
    <property type="entry name" value="VWF_A"/>
</dbReference>